<dbReference type="InterPro" id="IPR015495">
    <property type="entry name" value="Myb_TF_plants"/>
</dbReference>
<accession>A0A1U8AN20</accession>
<protein>
    <submittedName>
        <fullName evidence="6">Myb-related protein Myb4-like</fullName>
    </submittedName>
</protein>
<dbReference type="OrthoDB" id="2143914at2759"/>
<reference evidence="6" key="1">
    <citation type="submission" date="2025-08" db="UniProtKB">
        <authorList>
            <consortium name="RefSeq"/>
        </authorList>
    </citation>
    <scope>IDENTIFICATION</scope>
</reference>
<dbReference type="Proteomes" id="UP000189703">
    <property type="component" value="Unplaced"/>
</dbReference>
<dbReference type="SMART" id="SM00717">
    <property type="entry name" value="SANT"/>
    <property type="match status" value="2"/>
</dbReference>
<dbReference type="PROSITE" id="PS51294">
    <property type="entry name" value="HTH_MYB"/>
    <property type="match status" value="2"/>
</dbReference>
<comment type="subcellular location">
    <subcellularLocation>
        <location evidence="1">Nucleus</location>
    </subcellularLocation>
</comment>
<dbReference type="SUPFAM" id="SSF46689">
    <property type="entry name" value="Homeodomain-like"/>
    <property type="match status" value="1"/>
</dbReference>
<sequence>MVKTGYCEKTGLKKGAWTPDEDEKLTDYIKKYGHWNWRELPRFAGLKRCGKSCRLRWVNYLRPNIRRGLFSEGEDELIMNLHESLGNKWAAIAAKLPGRTDNEVKNHWHTNLKKRLKQMSENNLHSHEISECKAGVNDMKELEPDAPFSYVPMDEIGSSPSSSQLPSSDSAAVNGTHWFEDDNIALPETCPEAYYNFWTEPFLAGNSYIDEIFFETSVESDLVPPLSLLPPVDPLCVLDFYSDDNMDLFNQLW</sequence>
<dbReference type="GO" id="GO:0005634">
    <property type="term" value="C:nucleus"/>
    <property type="evidence" value="ECO:0007669"/>
    <property type="project" value="UniProtKB-SubCell"/>
</dbReference>
<keyword evidence="2" id="KW-0677">Repeat</keyword>
<keyword evidence="5" id="KW-1185">Reference proteome</keyword>
<evidence type="ECO:0000256" key="1">
    <source>
        <dbReference type="ARBA" id="ARBA00004123"/>
    </source>
</evidence>
<gene>
    <name evidence="6" type="primary">LOC104605723</name>
</gene>
<dbReference type="PANTHER" id="PTHR10641">
    <property type="entry name" value="MYB FAMILY TRANSCRIPTION FACTOR"/>
    <property type="match status" value="1"/>
</dbReference>
<evidence type="ECO:0000313" key="5">
    <source>
        <dbReference type="Proteomes" id="UP000189703"/>
    </source>
</evidence>
<dbReference type="FunFam" id="1.10.10.60:FF:000001">
    <property type="entry name" value="MYB-related transcription factor"/>
    <property type="match status" value="1"/>
</dbReference>
<evidence type="ECO:0000313" key="6">
    <source>
        <dbReference type="RefSeq" id="XP_010268905.1"/>
    </source>
</evidence>
<dbReference type="RefSeq" id="XP_010268905.1">
    <property type="nucleotide sequence ID" value="XM_010270603.2"/>
</dbReference>
<evidence type="ECO:0000256" key="2">
    <source>
        <dbReference type="ARBA" id="ARBA00022737"/>
    </source>
</evidence>
<name>A0A1U8AN20_NELNU</name>
<dbReference type="Pfam" id="PF00249">
    <property type="entry name" value="Myb_DNA-binding"/>
    <property type="match status" value="2"/>
</dbReference>
<dbReference type="CDD" id="cd00167">
    <property type="entry name" value="SANT"/>
    <property type="match status" value="2"/>
</dbReference>
<dbReference type="AlphaFoldDB" id="A0A1U8AN20"/>
<dbReference type="InterPro" id="IPR017930">
    <property type="entry name" value="Myb_dom"/>
</dbReference>
<proteinExistence type="predicted"/>
<dbReference type="GeneID" id="104605723"/>
<evidence type="ECO:0000256" key="3">
    <source>
        <dbReference type="ARBA" id="ARBA00023125"/>
    </source>
</evidence>
<keyword evidence="3" id="KW-0238">DNA-binding</keyword>
<dbReference type="Gene3D" id="1.10.10.60">
    <property type="entry name" value="Homeodomain-like"/>
    <property type="match status" value="2"/>
</dbReference>
<dbReference type="OMA" id="QNENICE"/>
<dbReference type="PANTHER" id="PTHR10641:SF1377">
    <property type="entry name" value="MYB-RELATED PROTEIN MYB4-LIKE"/>
    <property type="match status" value="1"/>
</dbReference>
<evidence type="ECO:0000256" key="4">
    <source>
        <dbReference type="ARBA" id="ARBA00023242"/>
    </source>
</evidence>
<keyword evidence="4" id="KW-0539">Nucleus</keyword>
<dbReference type="GO" id="GO:0003677">
    <property type="term" value="F:DNA binding"/>
    <property type="evidence" value="ECO:0007669"/>
    <property type="project" value="UniProtKB-KW"/>
</dbReference>
<dbReference type="eggNOG" id="KOG0048">
    <property type="taxonomic scope" value="Eukaryota"/>
</dbReference>
<dbReference type="InterPro" id="IPR009057">
    <property type="entry name" value="Homeodomain-like_sf"/>
</dbReference>
<dbReference type="InterPro" id="IPR001005">
    <property type="entry name" value="SANT/Myb"/>
</dbReference>
<dbReference type="KEGG" id="nnu:104605723"/>
<dbReference type="PROSITE" id="PS50090">
    <property type="entry name" value="MYB_LIKE"/>
    <property type="match status" value="2"/>
</dbReference>
<organism evidence="5 6">
    <name type="scientific">Nelumbo nucifera</name>
    <name type="common">Sacred lotus</name>
    <dbReference type="NCBI Taxonomy" id="4432"/>
    <lineage>
        <taxon>Eukaryota</taxon>
        <taxon>Viridiplantae</taxon>
        <taxon>Streptophyta</taxon>
        <taxon>Embryophyta</taxon>
        <taxon>Tracheophyta</taxon>
        <taxon>Spermatophyta</taxon>
        <taxon>Magnoliopsida</taxon>
        <taxon>Proteales</taxon>
        <taxon>Nelumbonaceae</taxon>
        <taxon>Nelumbo</taxon>
    </lineage>
</organism>